<dbReference type="PANTHER" id="PTHR11388:SF142">
    <property type="entry name" value="SOLUTE CARRIER ORGANIC ANION TRANSPORTER FAMILY MEMBER 5A1"/>
    <property type="match status" value="1"/>
</dbReference>
<dbReference type="AlphaFoldDB" id="A0AAV8WBN4"/>
<dbReference type="GO" id="GO:0043252">
    <property type="term" value="P:sodium-independent organic anion transport"/>
    <property type="evidence" value="ECO:0007669"/>
    <property type="project" value="TreeGrafter"/>
</dbReference>
<evidence type="ECO:0000256" key="2">
    <source>
        <dbReference type="ARBA" id="ARBA00022475"/>
    </source>
</evidence>
<dbReference type="InterPro" id="IPR036058">
    <property type="entry name" value="Kazal_dom_sf"/>
</dbReference>
<dbReference type="SUPFAM" id="SSF100895">
    <property type="entry name" value="Kazal-type serine protease inhibitors"/>
    <property type="match status" value="1"/>
</dbReference>
<feature type="transmembrane region" description="Helical" evidence="6">
    <location>
        <begin position="40"/>
        <end position="62"/>
    </location>
</feature>
<evidence type="ECO:0000256" key="1">
    <source>
        <dbReference type="ARBA" id="ARBA00004651"/>
    </source>
</evidence>
<evidence type="ECO:0000256" key="4">
    <source>
        <dbReference type="ARBA" id="ARBA00022989"/>
    </source>
</evidence>
<evidence type="ECO:0000313" key="8">
    <source>
        <dbReference type="EMBL" id="KAJ8923625.1"/>
    </source>
</evidence>
<dbReference type="EMBL" id="JANEYG010000004">
    <property type="protein sequence ID" value="KAJ8923625.1"/>
    <property type="molecule type" value="Genomic_DNA"/>
</dbReference>
<name>A0AAV8WBN4_9CUCU</name>
<keyword evidence="5 6" id="KW-0472">Membrane</keyword>
<accession>A0AAV8WBN4</accession>
<dbReference type="PANTHER" id="PTHR11388">
    <property type="entry name" value="ORGANIC ANION TRANSPORTER"/>
    <property type="match status" value="1"/>
</dbReference>
<dbReference type="Pfam" id="PF03137">
    <property type="entry name" value="OATP"/>
    <property type="match status" value="2"/>
</dbReference>
<keyword evidence="3 6" id="KW-0812">Transmembrane</keyword>
<keyword evidence="9" id="KW-1185">Reference proteome</keyword>
<protein>
    <recommendedName>
        <fullName evidence="7">Kazal-like domain-containing protein</fullName>
    </recommendedName>
</protein>
<organism evidence="8 9">
    <name type="scientific">Exocentrus adspersus</name>
    <dbReference type="NCBI Taxonomy" id="1586481"/>
    <lineage>
        <taxon>Eukaryota</taxon>
        <taxon>Metazoa</taxon>
        <taxon>Ecdysozoa</taxon>
        <taxon>Arthropoda</taxon>
        <taxon>Hexapoda</taxon>
        <taxon>Insecta</taxon>
        <taxon>Pterygota</taxon>
        <taxon>Neoptera</taxon>
        <taxon>Endopterygota</taxon>
        <taxon>Coleoptera</taxon>
        <taxon>Polyphaga</taxon>
        <taxon>Cucujiformia</taxon>
        <taxon>Chrysomeloidea</taxon>
        <taxon>Cerambycidae</taxon>
        <taxon>Lamiinae</taxon>
        <taxon>Acanthocinini</taxon>
        <taxon>Exocentrus</taxon>
    </lineage>
</organism>
<feature type="domain" description="Kazal-like" evidence="7">
    <location>
        <begin position="189"/>
        <end position="239"/>
    </location>
</feature>
<sequence length="240" mass="25607">MAAFGPVLGFLLGAYLLSFHMDSFTQIISIDAGDSRWVGMWWGGFLLCGLLLIMVSIPFFSFPKVLTHEKEKIRLIEKAAAANAAGTSNTVNSTATPKIATSSSTKNDTGYGKDVKGSIAIPGACIGIFMGGVILKKMELRPKGAVQFVLISNAICLLCYGLLFFLGCDNLKMAGTTIPYFNSTQPFQVNLTSSCNFGCECSMNDVEPVCGNNGLTYFSPCHAGCTSILSSNYTNCACKC</sequence>
<dbReference type="InterPro" id="IPR004156">
    <property type="entry name" value="OATP"/>
</dbReference>
<evidence type="ECO:0000256" key="6">
    <source>
        <dbReference type="SAM" id="Phobius"/>
    </source>
</evidence>
<evidence type="ECO:0000259" key="7">
    <source>
        <dbReference type="PROSITE" id="PS51465"/>
    </source>
</evidence>
<dbReference type="Proteomes" id="UP001159042">
    <property type="component" value="Unassembled WGS sequence"/>
</dbReference>
<reference evidence="8 9" key="1">
    <citation type="journal article" date="2023" name="Insect Mol. Biol.">
        <title>Genome sequencing provides insights into the evolution of gene families encoding plant cell wall-degrading enzymes in longhorned beetles.</title>
        <authorList>
            <person name="Shin N.R."/>
            <person name="Okamura Y."/>
            <person name="Kirsch R."/>
            <person name="Pauchet Y."/>
        </authorList>
    </citation>
    <scope>NUCLEOTIDE SEQUENCE [LARGE SCALE GENOMIC DNA]</scope>
    <source>
        <strain evidence="8">EAD_L_NR</strain>
    </source>
</reference>
<feature type="transmembrane region" description="Helical" evidence="6">
    <location>
        <begin position="145"/>
        <end position="166"/>
    </location>
</feature>
<dbReference type="Pfam" id="PF07648">
    <property type="entry name" value="Kazal_2"/>
    <property type="match status" value="1"/>
</dbReference>
<dbReference type="GO" id="GO:0015347">
    <property type="term" value="F:sodium-independent organic anion transmembrane transporter activity"/>
    <property type="evidence" value="ECO:0007669"/>
    <property type="project" value="TreeGrafter"/>
</dbReference>
<dbReference type="GO" id="GO:0016323">
    <property type="term" value="C:basolateral plasma membrane"/>
    <property type="evidence" value="ECO:0007669"/>
    <property type="project" value="TreeGrafter"/>
</dbReference>
<comment type="caution">
    <text evidence="8">The sequence shown here is derived from an EMBL/GenBank/DDBJ whole genome shotgun (WGS) entry which is preliminary data.</text>
</comment>
<gene>
    <name evidence="8" type="ORF">NQ315_010204</name>
</gene>
<keyword evidence="2" id="KW-1003">Cell membrane</keyword>
<proteinExistence type="predicted"/>
<comment type="subcellular location">
    <subcellularLocation>
        <location evidence="1">Cell membrane</location>
        <topology evidence="1">Multi-pass membrane protein</topology>
    </subcellularLocation>
</comment>
<dbReference type="PROSITE" id="PS51465">
    <property type="entry name" value="KAZAL_2"/>
    <property type="match status" value="1"/>
</dbReference>
<keyword evidence="4 6" id="KW-1133">Transmembrane helix</keyword>
<evidence type="ECO:0000256" key="5">
    <source>
        <dbReference type="ARBA" id="ARBA00023136"/>
    </source>
</evidence>
<evidence type="ECO:0000313" key="9">
    <source>
        <dbReference type="Proteomes" id="UP001159042"/>
    </source>
</evidence>
<dbReference type="InterPro" id="IPR002350">
    <property type="entry name" value="Kazal_dom"/>
</dbReference>
<evidence type="ECO:0000256" key="3">
    <source>
        <dbReference type="ARBA" id="ARBA00022692"/>
    </source>
</evidence>